<reference evidence="2" key="1">
    <citation type="journal article" date="2019" name="Int. J. Syst. Evol. Microbiol.">
        <title>The Global Catalogue of Microorganisms (GCM) 10K type strain sequencing project: providing services to taxonomists for standard genome sequencing and annotation.</title>
        <authorList>
            <consortium name="The Broad Institute Genomics Platform"/>
            <consortium name="The Broad Institute Genome Sequencing Center for Infectious Disease"/>
            <person name="Wu L."/>
            <person name="Ma J."/>
        </authorList>
    </citation>
    <scope>NUCLEOTIDE SEQUENCE [LARGE SCALE GENOMIC DNA]</scope>
    <source>
        <strain evidence="2">CCM 7427</strain>
    </source>
</reference>
<protein>
    <submittedName>
        <fullName evidence="1">Uncharacterized protein</fullName>
    </submittedName>
</protein>
<keyword evidence="2" id="KW-1185">Reference proteome</keyword>
<name>A0ABW5QPU2_9HYPH</name>
<proteinExistence type="predicted"/>
<evidence type="ECO:0000313" key="2">
    <source>
        <dbReference type="Proteomes" id="UP001597521"/>
    </source>
</evidence>
<comment type="caution">
    <text evidence="1">The sequence shown here is derived from an EMBL/GenBank/DDBJ whole genome shotgun (WGS) entry which is preliminary data.</text>
</comment>
<accession>A0ABW5QPU2</accession>
<organism evidence="1 2">
    <name type="scientific">Devosia albogilva</name>
    <dbReference type="NCBI Taxonomy" id="429726"/>
    <lineage>
        <taxon>Bacteria</taxon>
        <taxon>Pseudomonadati</taxon>
        <taxon>Pseudomonadota</taxon>
        <taxon>Alphaproteobacteria</taxon>
        <taxon>Hyphomicrobiales</taxon>
        <taxon>Devosiaceae</taxon>
        <taxon>Devosia</taxon>
    </lineage>
</organism>
<dbReference type="EMBL" id="JBHUNP010000001">
    <property type="protein sequence ID" value="MFD2649459.1"/>
    <property type="molecule type" value="Genomic_DNA"/>
</dbReference>
<dbReference type="Proteomes" id="UP001597521">
    <property type="component" value="Unassembled WGS sequence"/>
</dbReference>
<evidence type="ECO:0000313" key="1">
    <source>
        <dbReference type="EMBL" id="MFD2649459.1"/>
    </source>
</evidence>
<gene>
    <name evidence="1" type="ORF">ACFSX5_16865</name>
</gene>
<sequence>MTEDELQMRFELVRQAIATWNAETAGLVAAASQRQLTGERDEERIAWANKALEAVCAERDGLIEAATAVPDRSGDLSRGIEIALNELDLIGQTIAAQLEKLQ</sequence>
<dbReference type="RefSeq" id="WP_386835005.1">
    <property type="nucleotide sequence ID" value="NZ_JBHUNP010000001.1"/>
</dbReference>